<dbReference type="GO" id="GO:0006508">
    <property type="term" value="P:proteolysis"/>
    <property type="evidence" value="ECO:0007669"/>
    <property type="project" value="UniProtKB-KW"/>
</dbReference>
<dbReference type="InterPro" id="IPR002410">
    <property type="entry name" value="Peptidase_S33"/>
</dbReference>
<evidence type="ECO:0000256" key="2">
    <source>
        <dbReference type="ARBA" id="ARBA00004496"/>
    </source>
</evidence>
<dbReference type="InterPro" id="IPR029058">
    <property type="entry name" value="AB_hydrolase_fold"/>
</dbReference>
<feature type="active site" evidence="12">
    <location>
        <position position="264"/>
    </location>
</feature>
<evidence type="ECO:0000256" key="3">
    <source>
        <dbReference type="ARBA" id="ARBA00010088"/>
    </source>
</evidence>
<keyword evidence="6 11" id="KW-0031">Aminopeptidase</keyword>
<keyword evidence="9 11" id="KW-0378">Hydrolase</keyword>
<dbReference type="GO" id="GO:0005737">
    <property type="term" value="C:cytoplasm"/>
    <property type="evidence" value="ECO:0007669"/>
    <property type="project" value="UniProtKB-SubCell"/>
</dbReference>
<dbReference type="Pfam" id="PF00561">
    <property type="entry name" value="Abhydrolase_1"/>
    <property type="match status" value="1"/>
</dbReference>
<feature type="active site" description="Proton donor" evidence="12">
    <location>
        <position position="292"/>
    </location>
</feature>
<evidence type="ECO:0000313" key="14">
    <source>
        <dbReference type="EMBL" id="WOE75502.1"/>
    </source>
</evidence>
<evidence type="ECO:0000256" key="1">
    <source>
        <dbReference type="ARBA" id="ARBA00001585"/>
    </source>
</evidence>
<keyword evidence="15" id="KW-1185">Reference proteome</keyword>
<comment type="catalytic activity">
    <reaction evidence="1 11">
        <text>Release of N-terminal proline from a peptide.</text>
        <dbReference type="EC" id="3.4.11.5"/>
    </reaction>
</comment>
<evidence type="ECO:0000256" key="6">
    <source>
        <dbReference type="ARBA" id="ARBA00022438"/>
    </source>
</evidence>
<dbReference type="InterPro" id="IPR000073">
    <property type="entry name" value="AB_hydrolase_1"/>
</dbReference>
<keyword evidence="7 11" id="KW-0963">Cytoplasm</keyword>
<dbReference type="InterPro" id="IPR005944">
    <property type="entry name" value="Pro_iminopeptidase"/>
</dbReference>
<name>A0AA97F916_9SPHN</name>
<keyword evidence="8 11" id="KW-0645">Protease</keyword>
<dbReference type="SUPFAM" id="SSF53474">
    <property type="entry name" value="alpha/beta-Hydrolases"/>
    <property type="match status" value="1"/>
</dbReference>
<dbReference type="PANTHER" id="PTHR43722">
    <property type="entry name" value="PROLINE IMINOPEPTIDASE"/>
    <property type="match status" value="1"/>
</dbReference>
<evidence type="ECO:0000259" key="13">
    <source>
        <dbReference type="Pfam" id="PF00561"/>
    </source>
</evidence>
<dbReference type="GO" id="GO:0004177">
    <property type="term" value="F:aminopeptidase activity"/>
    <property type="evidence" value="ECO:0007669"/>
    <property type="project" value="UniProtKB-UniRule"/>
</dbReference>
<evidence type="ECO:0000256" key="12">
    <source>
        <dbReference type="PIRSR" id="PIRSR006431-1"/>
    </source>
</evidence>
<dbReference type="EMBL" id="CP136594">
    <property type="protein sequence ID" value="WOE75502.1"/>
    <property type="molecule type" value="Genomic_DNA"/>
</dbReference>
<evidence type="ECO:0000256" key="11">
    <source>
        <dbReference type="PIRNR" id="PIRNR006431"/>
    </source>
</evidence>
<evidence type="ECO:0000256" key="9">
    <source>
        <dbReference type="ARBA" id="ARBA00022801"/>
    </source>
</evidence>
<feature type="domain" description="AB hydrolase-1" evidence="13">
    <location>
        <begin position="40"/>
        <end position="295"/>
    </location>
</feature>
<reference evidence="14 15" key="1">
    <citation type="submission" date="2023-10" db="EMBL/GenBank/DDBJ databases">
        <title>Complete genome sequence of a Sphingomonadaceae bacterium.</title>
        <authorList>
            <person name="Yan C."/>
        </authorList>
    </citation>
    <scope>NUCLEOTIDE SEQUENCE [LARGE SCALE GENOMIC DNA]</scope>
    <source>
        <strain evidence="14 15">SCSIO 66989</strain>
    </source>
</reference>
<feature type="active site" description="Nucleophile" evidence="12">
    <location>
        <position position="114"/>
    </location>
</feature>
<dbReference type="Proteomes" id="UP001302429">
    <property type="component" value="Chromosome"/>
</dbReference>
<evidence type="ECO:0000256" key="5">
    <source>
        <dbReference type="ARBA" id="ARBA00021843"/>
    </source>
</evidence>
<dbReference type="Gene3D" id="3.40.50.1820">
    <property type="entry name" value="alpha/beta hydrolase"/>
    <property type="match status" value="1"/>
</dbReference>
<accession>A0AA97F916</accession>
<evidence type="ECO:0000256" key="8">
    <source>
        <dbReference type="ARBA" id="ARBA00022670"/>
    </source>
</evidence>
<evidence type="ECO:0000313" key="15">
    <source>
        <dbReference type="Proteomes" id="UP001302429"/>
    </source>
</evidence>
<comment type="subcellular location">
    <subcellularLocation>
        <location evidence="2 11">Cytoplasm</location>
    </subcellularLocation>
</comment>
<protein>
    <recommendedName>
        <fullName evidence="5 11">Proline iminopeptidase</fullName>
        <shortName evidence="11">PIP</shortName>
        <ecNumber evidence="4 11">3.4.11.5</ecNumber>
    </recommendedName>
    <alternativeName>
        <fullName evidence="10 11">Prolyl aminopeptidase</fullName>
    </alternativeName>
</protein>
<evidence type="ECO:0000256" key="4">
    <source>
        <dbReference type="ARBA" id="ARBA00012568"/>
    </source>
</evidence>
<dbReference type="KEGG" id="acoa:RB602_01955"/>
<evidence type="ECO:0000256" key="10">
    <source>
        <dbReference type="ARBA" id="ARBA00029605"/>
    </source>
</evidence>
<dbReference type="PANTHER" id="PTHR43722:SF1">
    <property type="entry name" value="PROLINE IMINOPEPTIDASE"/>
    <property type="match status" value="1"/>
</dbReference>
<organism evidence="14 15">
    <name type="scientific">Alterisphingorhabdus coralli</name>
    <dbReference type="NCBI Taxonomy" id="3071408"/>
    <lineage>
        <taxon>Bacteria</taxon>
        <taxon>Pseudomonadati</taxon>
        <taxon>Pseudomonadota</taxon>
        <taxon>Alphaproteobacteria</taxon>
        <taxon>Sphingomonadales</taxon>
        <taxon>Sphingomonadaceae</taxon>
        <taxon>Alterisphingorhabdus (ex Yan et al. 2024)</taxon>
    </lineage>
</organism>
<comment type="similarity">
    <text evidence="3 11">Belongs to the peptidase S33 family.</text>
</comment>
<dbReference type="PRINTS" id="PR00793">
    <property type="entry name" value="PROAMNOPTASE"/>
</dbReference>
<proteinExistence type="inferred from homology"/>
<dbReference type="AlphaFoldDB" id="A0AA97F916"/>
<dbReference type="EC" id="3.4.11.5" evidence="4 11"/>
<evidence type="ECO:0000256" key="7">
    <source>
        <dbReference type="ARBA" id="ARBA00022490"/>
    </source>
</evidence>
<gene>
    <name evidence="14" type="ORF">RB602_01955</name>
</gene>
<sequence length="321" mass="36128">MRRLDDPYFDILPETQSGMLDVGDGHEIYWEEAGNPDGIPVILIHGGPGGRTQPGFRRSLDSNIWRVIQFDQRGCGRSTPEGLIEANSLQHTIADMEALREHLEIDRWVVAGGSWGSTVTLAYGIAHPGNCLALTLISMWLCRDEDIHWWFQGVRYLFPELWHEFARHVPEAERSDLRTAYCARILDGEQEIADEFATRLYQYEEGFMRFAAPVVPLDLSRGPKYGRIFAHYARNKFFVAGDELLDGASAIAHLPVKIITGRYDCCTTPSNAFDLSQRLPEADITLVAGAGHYPTEERMSLVCLEKTSELADELQASGWRA</sequence>
<dbReference type="RefSeq" id="WP_317082470.1">
    <property type="nucleotide sequence ID" value="NZ_CP136594.1"/>
</dbReference>
<dbReference type="PIRSF" id="PIRSF006431">
    <property type="entry name" value="Pept_S33"/>
    <property type="match status" value="1"/>
</dbReference>